<keyword evidence="3" id="KW-1185">Reference proteome</keyword>
<keyword evidence="2" id="KW-0378">Hydrolase</keyword>
<dbReference type="PANTHER" id="PTHR43433">
    <property type="entry name" value="HYDROLASE, ALPHA/BETA FOLD FAMILY PROTEIN"/>
    <property type="match status" value="1"/>
</dbReference>
<name>A0ABN1P690_9PSEU</name>
<sequence length="284" mass="30797">MPYARADGIEIFYDVAGAAGNPVVVLVPGGGAQLIAWPDGFVALLVAAGLRVVRVDNRDTGRSQRFGGPEDLDGGYELSDMGDDVVRVLDHLGVAAGHLVGHSMGGMIAQVVALDHPGRVRSLGLLSTIPGRAGGYVLHGERPELMTVPRRRTREEVVAAAADAFRPAGPQRYRVQEEWMRWAAGEAYDRGYAPEGFVRQWAALRRAPERLERLRGVTVPALVLHGRDDDVLHWRAAVDTAEAIPGSELQIHPDMGHLVPWELWPDVVAGIARTARRGEELAAR</sequence>
<proteinExistence type="predicted"/>
<dbReference type="Pfam" id="PF00561">
    <property type="entry name" value="Abhydrolase_1"/>
    <property type="match status" value="1"/>
</dbReference>
<dbReference type="EMBL" id="BAAAHP010000016">
    <property type="protein sequence ID" value="GAA0923056.1"/>
    <property type="molecule type" value="Genomic_DNA"/>
</dbReference>
<evidence type="ECO:0000259" key="1">
    <source>
        <dbReference type="Pfam" id="PF00561"/>
    </source>
</evidence>
<dbReference type="InterPro" id="IPR000073">
    <property type="entry name" value="AB_hydrolase_1"/>
</dbReference>
<organism evidence="2 3">
    <name type="scientific">Pseudonocardia zijingensis</name>
    <dbReference type="NCBI Taxonomy" id="153376"/>
    <lineage>
        <taxon>Bacteria</taxon>
        <taxon>Bacillati</taxon>
        <taxon>Actinomycetota</taxon>
        <taxon>Actinomycetes</taxon>
        <taxon>Pseudonocardiales</taxon>
        <taxon>Pseudonocardiaceae</taxon>
        <taxon>Pseudonocardia</taxon>
    </lineage>
</organism>
<dbReference type="RefSeq" id="WP_343938800.1">
    <property type="nucleotide sequence ID" value="NZ_BAAAHP010000016.1"/>
</dbReference>
<dbReference type="Proteomes" id="UP001499967">
    <property type="component" value="Unassembled WGS sequence"/>
</dbReference>
<accession>A0ABN1P690</accession>
<feature type="domain" description="AB hydrolase-1" evidence="1">
    <location>
        <begin position="22"/>
        <end position="262"/>
    </location>
</feature>
<gene>
    <name evidence="2" type="ORF">GCM10009559_07040</name>
</gene>
<evidence type="ECO:0000313" key="3">
    <source>
        <dbReference type="Proteomes" id="UP001499967"/>
    </source>
</evidence>
<dbReference type="InterPro" id="IPR029058">
    <property type="entry name" value="AB_hydrolase_fold"/>
</dbReference>
<dbReference type="InterPro" id="IPR050471">
    <property type="entry name" value="AB_hydrolase"/>
</dbReference>
<dbReference type="SUPFAM" id="SSF53474">
    <property type="entry name" value="alpha/beta-Hydrolases"/>
    <property type="match status" value="1"/>
</dbReference>
<dbReference type="PANTHER" id="PTHR43433:SF5">
    <property type="entry name" value="AB HYDROLASE-1 DOMAIN-CONTAINING PROTEIN"/>
    <property type="match status" value="1"/>
</dbReference>
<protein>
    <submittedName>
        <fullName evidence="2">Alpha/beta hydrolase</fullName>
    </submittedName>
</protein>
<dbReference type="PRINTS" id="PR00111">
    <property type="entry name" value="ABHYDROLASE"/>
</dbReference>
<evidence type="ECO:0000313" key="2">
    <source>
        <dbReference type="EMBL" id="GAA0923056.1"/>
    </source>
</evidence>
<dbReference type="GO" id="GO:0016787">
    <property type="term" value="F:hydrolase activity"/>
    <property type="evidence" value="ECO:0007669"/>
    <property type="project" value="UniProtKB-KW"/>
</dbReference>
<comment type="caution">
    <text evidence="2">The sequence shown here is derived from an EMBL/GenBank/DDBJ whole genome shotgun (WGS) entry which is preliminary data.</text>
</comment>
<dbReference type="Gene3D" id="3.40.50.1820">
    <property type="entry name" value="alpha/beta hydrolase"/>
    <property type="match status" value="1"/>
</dbReference>
<reference evidence="2 3" key="1">
    <citation type="journal article" date="2019" name="Int. J. Syst. Evol. Microbiol.">
        <title>The Global Catalogue of Microorganisms (GCM) 10K type strain sequencing project: providing services to taxonomists for standard genome sequencing and annotation.</title>
        <authorList>
            <consortium name="The Broad Institute Genomics Platform"/>
            <consortium name="The Broad Institute Genome Sequencing Center for Infectious Disease"/>
            <person name="Wu L."/>
            <person name="Ma J."/>
        </authorList>
    </citation>
    <scope>NUCLEOTIDE SEQUENCE [LARGE SCALE GENOMIC DNA]</scope>
    <source>
        <strain evidence="2 3">JCM 11117</strain>
    </source>
</reference>